<feature type="compositionally biased region" description="Polar residues" evidence="8">
    <location>
        <begin position="926"/>
        <end position="937"/>
    </location>
</feature>
<dbReference type="GO" id="GO:0097621">
    <property type="term" value="F:monoamine oxidase activity"/>
    <property type="evidence" value="ECO:0007669"/>
    <property type="project" value="UniProtKB-EC"/>
</dbReference>
<dbReference type="AlphaFoldDB" id="A0AA36FX75"/>
<keyword evidence="7" id="KW-0274">FAD</keyword>
<evidence type="ECO:0000256" key="4">
    <source>
        <dbReference type="ARBA" id="ARBA00023002"/>
    </source>
</evidence>
<dbReference type="Proteomes" id="UP001177023">
    <property type="component" value="Unassembled WGS sequence"/>
</dbReference>
<dbReference type="SUPFAM" id="SSF51905">
    <property type="entry name" value="FAD/NAD(P)-binding domain"/>
    <property type="match status" value="1"/>
</dbReference>
<evidence type="ECO:0000256" key="6">
    <source>
        <dbReference type="PIRSR" id="PIRSR601613-1"/>
    </source>
</evidence>
<dbReference type="EMBL" id="CATQJA010002255">
    <property type="protein sequence ID" value="CAJ0570159.1"/>
    <property type="molecule type" value="Genomic_DNA"/>
</dbReference>
<evidence type="ECO:0000256" key="1">
    <source>
        <dbReference type="ARBA" id="ARBA00001974"/>
    </source>
</evidence>
<comment type="catalytic activity">
    <reaction evidence="5">
        <text>a secondary aliphatic amine + O2 + H2O = a primary amine + an aldehyde + H2O2</text>
        <dbReference type="Rhea" id="RHEA:26414"/>
        <dbReference type="ChEBI" id="CHEBI:15377"/>
        <dbReference type="ChEBI" id="CHEBI:15379"/>
        <dbReference type="ChEBI" id="CHEBI:16240"/>
        <dbReference type="ChEBI" id="CHEBI:17478"/>
        <dbReference type="ChEBI" id="CHEBI:58855"/>
        <dbReference type="ChEBI" id="CHEBI:65296"/>
        <dbReference type="EC" id="1.4.3.4"/>
    </reaction>
</comment>
<dbReference type="Pfam" id="PF01593">
    <property type="entry name" value="Amino_oxidase"/>
    <property type="match status" value="1"/>
</dbReference>
<protein>
    <recommendedName>
        <fullName evidence="7">Amine oxidase</fullName>
        <ecNumber evidence="7">1.4.3.-</ecNumber>
    </recommendedName>
</protein>
<evidence type="ECO:0000256" key="5">
    <source>
        <dbReference type="ARBA" id="ARBA00048448"/>
    </source>
</evidence>
<feature type="compositionally biased region" description="Low complexity" evidence="8">
    <location>
        <begin position="892"/>
        <end position="906"/>
    </location>
</feature>
<feature type="chain" id="PRO_5041314879" description="Amine oxidase" evidence="9">
    <location>
        <begin position="21"/>
        <end position="1107"/>
    </location>
</feature>
<feature type="compositionally biased region" description="Polar residues" evidence="8">
    <location>
        <begin position="871"/>
        <end position="883"/>
    </location>
</feature>
<dbReference type="EC" id="1.4.3.-" evidence="7"/>
<evidence type="ECO:0000256" key="9">
    <source>
        <dbReference type="SAM" id="SignalP"/>
    </source>
</evidence>
<comment type="subcellular location">
    <subcellularLocation>
        <location evidence="2">Mitochondrion outer membrane</location>
        <topology evidence="2">Single-pass type IV membrane protein</topology>
        <orientation evidence="2">Cytoplasmic side</orientation>
    </subcellularLocation>
</comment>
<evidence type="ECO:0000256" key="3">
    <source>
        <dbReference type="ARBA" id="ARBA00005995"/>
    </source>
</evidence>
<dbReference type="Gene3D" id="3.50.50.60">
    <property type="entry name" value="FAD/NAD(P)-binding domain"/>
    <property type="match status" value="1"/>
</dbReference>
<feature type="binding site" evidence="6">
    <location>
        <position position="454"/>
    </location>
    <ligand>
        <name>FAD</name>
        <dbReference type="ChEBI" id="CHEBI:57692"/>
    </ligand>
</feature>
<name>A0AA36FX75_9BILA</name>
<accession>A0AA36FX75</accession>
<comment type="similarity">
    <text evidence="3 7">Belongs to the flavin monoamine oxidase family.</text>
</comment>
<feature type="region of interest" description="Disordered" evidence="8">
    <location>
        <begin position="979"/>
        <end position="1001"/>
    </location>
</feature>
<dbReference type="GO" id="GO:0005741">
    <property type="term" value="C:mitochondrial outer membrane"/>
    <property type="evidence" value="ECO:0007669"/>
    <property type="project" value="UniProtKB-SubCell"/>
</dbReference>
<feature type="binding site" evidence="6">
    <location>
        <begin position="59"/>
        <end position="60"/>
    </location>
    <ligand>
        <name>FAD</name>
        <dbReference type="ChEBI" id="CHEBI:57692"/>
    </ligand>
</feature>
<feature type="region of interest" description="Disordered" evidence="8">
    <location>
        <begin position="840"/>
        <end position="941"/>
    </location>
</feature>
<feature type="domain" description="Amine oxidase" evidence="10">
    <location>
        <begin position="37"/>
        <end position="478"/>
    </location>
</feature>
<feature type="non-terminal residue" evidence="11">
    <location>
        <position position="1107"/>
    </location>
</feature>
<reference evidence="11" key="1">
    <citation type="submission" date="2023-06" db="EMBL/GenBank/DDBJ databases">
        <authorList>
            <person name="Delattre M."/>
        </authorList>
    </citation>
    <scope>NUCLEOTIDE SEQUENCE</scope>
    <source>
        <strain evidence="11">AF72</strain>
    </source>
</reference>
<proteinExistence type="inferred from homology"/>
<dbReference type="InterPro" id="IPR050703">
    <property type="entry name" value="Flavin_MAO"/>
</dbReference>
<keyword evidence="7" id="KW-0285">Flavoprotein</keyword>
<feature type="compositionally biased region" description="Low complexity" evidence="8">
    <location>
        <begin position="563"/>
        <end position="579"/>
    </location>
</feature>
<feature type="compositionally biased region" description="Polar residues" evidence="8">
    <location>
        <begin position="907"/>
        <end position="919"/>
    </location>
</feature>
<feature type="binding site" evidence="6">
    <location>
        <position position="253"/>
    </location>
    <ligand>
        <name>FAD</name>
        <dbReference type="ChEBI" id="CHEBI:57692"/>
    </ligand>
</feature>
<dbReference type="PANTHER" id="PTHR43563:SF18">
    <property type="entry name" value="AMINE OXIDASE DOMAIN-CONTAINING PROTEIN"/>
    <property type="match status" value="1"/>
</dbReference>
<dbReference type="InterPro" id="IPR002937">
    <property type="entry name" value="Amino_oxidase"/>
</dbReference>
<evidence type="ECO:0000256" key="2">
    <source>
        <dbReference type="ARBA" id="ARBA00004362"/>
    </source>
</evidence>
<dbReference type="GO" id="GO:0008131">
    <property type="term" value="F:primary methylamine oxidase activity"/>
    <property type="evidence" value="ECO:0007669"/>
    <property type="project" value="UniProtKB-ARBA"/>
</dbReference>
<comment type="caution">
    <text evidence="11">The sequence shown here is derived from an EMBL/GenBank/DDBJ whole genome shotgun (WGS) entry which is preliminary data.</text>
</comment>
<organism evidence="11 12">
    <name type="scientific">Mesorhabditis spiculigera</name>
    <dbReference type="NCBI Taxonomy" id="96644"/>
    <lineage>
        <taxon>Eukaryota</taxon>
        <taxon>Metazoa</taxon>
        <taxon>Ecdysozoa</taxon>
        <taxon>Nematoda</taxon>
        <taxon>Chromadorea</taxon>
        <taxon>Rhabditida</taxon>
        <taxon>Rhabditina</taxon>
        <taxon>Rhabditomorpha</taxon>
        <taxon>Rhabditoidea</taxon>
        <taxon>Rhabditidae</taxon>
        <taxon>Mesorhabditinae</taxon>
        <taxon>Mesorhabditis</taxon>
    </lineage>
</organism>
<dbReference type="InterPro" id="IPR036188">
    <property type="entry name" value="FAD/NAD-bd_sf"/>
</dbReference>
<dbReference type="PRINTS" id="PR00757">
    <property type="entry name" value="AMINEOXDASEF"/>
</dbReference>
<dbReference type="PANTHER" id="PTHR43563">
    <property type="entry name" value="AMINE OXIDASE"/>
    <property type="match status" value="1"/>
</dbReference>
<feature type="signal peptide" evidence="9">
    <location>
        <begin position="1"/>
        <end position="20"/>
    </location>
</feature>
<dbReference type="InterPro" id="IPR001613">
    <property type="entry name" value="Flavin_amine_oxidase"/>
</dbReference>
<feature type="region of interest" description="Disordered" evidence="8">
    <location>
        <begin position="492"/>
        <end position="579"/>
    </location>
</feature>
<comment type="cofactor">
    <cofactor evidence="1 7">
        <name>FAD</name>
        <dbReference type="ChEBI" id="CHEBI:57692"/>
    </cofactor>
</comment>
<keyword evidence="9" id="KW-0732">Signal</keyword>
<evidence type="ECO:0000259" key="10">
    <source>
        <dbReference type="Pfam" id="PF01593"/>
    </source>
</evidence>
<sequence>MGREWRSGWLLAVLLALAGAQQQAEDVQDVIIIGAGLAGLSAANRILDQSPSTKLLVLEAKEASGGRLLAHQMKTAQGQQAVDIGSQWIGPKHTALLALVQKFGLTAEVQPICGERIILSKNTAGTNFLSRRRKRSYQWSSLGTSPSISDVFSSSDLAEFGGESAAGFIKSGNLDSVDGDGIRRLLQVFYDAPDTTVSALQLLLTASSENSTIDDVLSEMGHGTGLRVKEGLGQLVSKLATRDGLTITYSSPVTTISQEDDGTQTITAGGKKYSAKQVIIAVPPAIAAGIDVNPALPQNLAAFLGSYKPRGFATYFALTYSTPFWRENGNSGQIIYAGTGGDLLWLTTFDTSDNNGCAFEGTPGVLWGIAHFGSDSLNADQRYAAYVKVMAEAFPNSGDPLDHFDYQFYDDEYALGSVGTLPVQQNTDDVAAFFEAFNADGPQLNQSLHFASAEYSSTSMGMMNGAVVQGQHVADVVLKQLGAGDEQQAGGVAAGVDAAESTTQEAPASSSLRYPDDLTPFAYETSTQYAASSTQEAAPESTTSQPHYDFQYSTSPQYPDILTTESASSSSTAEPGSTTTFDYTAEFLGKMHDAFNKPNDTTDEPTASSSTVIYPDLLMQNESTTPFVYETSSQYEATTPDTTVAPPEQKQYDFPYSTSTQYAPEDLGYGEASTTESPENSTLPDRFVPDLAPPPSNLTSNGTDTDYPDDLISAVGLNATQPSNETESTSPTENPLVDDVINLLNGEGNATQPHAPGNETTVEDAVLDILNPETVDNSTVPANETALPDEVLNLLNPDNSTSLSNETALPDAVLNLLNAEPLDNSTSSANETALPDQVLNLLNPDGLDNSTSPGNETALPDDVLNLLNPETPLNGTEPSNNGTDVELNPTASPDTTNSTTPENTTDFDVSNVTSPNNATELDDSAFNATTPLTNSTDSGEEPEFARLTVLRDVQSVPQQDDMENNTSPTTEAFVYQTSSQYPPGAFDDNEPEASSQSPASSTSYAFLYQTSSQYPPHTAAFREATSVQPDLNTLLLADEPLVQLLNATTPEAPAATSNATESAEDLIQEAVQTVEQNIKKVPPTERKPIAARLSNALAALLNLVRRR</sequence>
<gene>
    <name evidence="11" type="ORF">MSPICULIGERA_LOCUS8605</name>
</gene>
<feature type="compositionally biased region" description="Polar residues" evidence="8">
    <location>
        <begin position="501"/>
        <end position="512"/>
    </location>
</feature>
<evidence type="ECO:0000313" key="11">
    <source>
        <dbReference type="EMBL" id="CAJ0570159.1"/>
    </source>
</evidence>
<evidence type="ECO:0000313" key="12">
    <source>
        <dbReference type="Proteomes" id="UP001177023"/>
    </source>
</evidence>
<keyword evidence="12" id="KW-1185">Reference proteome</keyword>
<dbReference type="SUPFAM" id="SSF54373">
    <property type="entry name" value="FAD-linked reductases, C-terminal domain"/>
    <property type="match status" value="1"/>
</dbReference>
<evidence type="ECO:0000256" key="8">
    <source>
        <dbReference type="SAM" id="MobiDB-lite"/>
    </source>
</evidence>
<evidence type="ECO:0000256" key="7">
    <source>
        <dbReference type="RuleBase" id="RU362067"/>
    </source>
</evidence>
<feature type="region of interest" description="Disordered" evidence="8">
    <location>
        <begin position="658"/>
        <end position="711"/>
    </location>
</feature>
<feature type="compositionally biased region" description="Polar residues" evidence="8">
    <location>
        <begin position="672"/>
        <end position="683"/>
    </location>
</feature>
<keyword evidence="4 7" id="KW-0560">Oxidoreductase</keyword>
<feature type="compositionally biased region" description="Polar residues" evidence="8">
    <location>
        <begin position="524"/>
        <end position="557"/>
    </location>
</feature>